<evidence type="ECO:0000313" key="10">
    <source>
        <dbReference type="EMBL" id="MBB3965591.1"/>
    </source>
</evidence>
<dbReference type="AlphaFoldDB" id="A0A7W6GDF4"/>
<comment type="subcellular location">
    <subcellularLocation>
        <location evidence="1">Cell membrane</location>
        <topology evidence="1">Multi-pass membrane protein</topology>
    </subcellularLocation>
</comment>
<evidence type="ECO:0000256" key="2">
    <source>
        <dbReference type="ARBA" id="ARBA00009212"/>
    </source>
</evidence>
<feature type="compositionally biased region" description="Basic residues" evidence="8">
    <location>
        <begin position="144"/>
        <end position="153"/>
    </location>
</feature>
<gene>
    <name evidence="10" type="ORF">GGQ67_003264</name>
</gene>
<dbReference type="NCBIfam" id="NF009245">
    <property type="entry name" value="PRK12599.1-4"/>
    <property type="match status" value="1"/>
</dbReference>
<evidence type="ECO:0000256" key="7">
    <source>
        <dbReference type="ARBA" id="ARBA00023136"/>
    </source>
</evidence>
<keyword evidence="4" id="KW-1003">Cell membrane</keyword>
<dbReference type="PANTHER" id="PTHR34702">
    <property type="entry name" value="NA(+)/H(+) ANTIPORTER SUBUNIT F1"/>
    <property type="match status" value="1"/>
</dbReference>
<feature type="compositionally biased region" description="Basic and acidic residues" evidence="8">
    <location>
        <begin position="113"/>
        <end position="137"/>
    </location>
</feature>
<evidence type="ECO:0000256" key="1">
    <source>
        <dbReference type="ARBA" id="ARBA00004651"/>
    </source>
</evidence>
<feature type="transmembrane region" description="Helical" evidence="9">
    <location>
        <begin position="39"/>
        <end position="58"/>
    </location>
</feature>
<evidence type="ECO:0000256" key="8">
    <source>
        <dbReference type="SAM" id="MobiDB-lite"/>
    </source>
</evidence>
<evidence type="ECO:0000256" key="3">
    <source>
        <dbReference type="ARBA" id="ARBA00022448"/>
    </source>
</evidence>
<evidence type="ECO:0000256" key="9">
    <source>
        <dbReference type="SAM" id="Phobius"/>
    </source>
</evidence>
<dbReference type="GO" id="GO:0015385">
    <property type="term" value="F:sodium:proton antiporter activity"/>
    <property type="evidence" value="ECO:0007669"/>
    <property type="project" value="TreeGrafter"/>
</dbReference>
<comment type="similarity">
    <text evidence="2">Belongs to the CPA3 antiporters (TC 2.A.63) subunit F family.</text>
</comment>
<name>A0A7W6GDF4_9HYPH</name>
<keyword evidence="3" id="KW-0813">Transport</keyword>
<dbReference type="EMBL" id="JACIDW010000010">
    <property type="protein sequence ID" value="MBB3965591.1"/>
    <property type="molecule type" value="Genomic_DNA"/>
</dbReference>
<organism evidence="10 11">
    <name type="scientific">Rhizobium metallidurans</name>
    <dbReference type="NCBI Taxonomy" id="1265931"/>
    <lineage>
        <taxon>Bacteria</taxon>
        <taxon>Pseudomonadati</taxon>
        <taxon>Pseudomonadota</taxon>
        <taxon>Alphaproteobacteria</taxon>
        <taxon>Hyphomicrobiales</taxon>
        <taxon>Rhizobiaceae</taxon>
        <taxon>Rhizobium/Agrobacterium group</taxon>
        <taxon>Rhizobium</taxon>
    </lineage>
</organism>
<comment type="caution">
    <text evidence="10">The sequence shown here is derived from an EMBL/GenBank/DDBJ whole genome shotgun (WGS) entry which is preliminary data.</text>
</comment>
<keyword evidence="5 9" id="KW-0812">Transmembrane</keyword>
<accession>A0A7W6GDF4</accession>
<protein>
    <submittedName>
        <fullName evidence="10">Multicomponent Na+:H+ antiporter subunit F</fullName>
    </submittedName>
</protein>
<keyword evidence="7 9" id="KW-0472">Membrane</keyword>
<feature type="region of interest" description="Disordered" evidence="8">
    <location>
        <begin position="93"/>
        <end position="153"/>
    </location>
</feature>
<dbReference type="Pfam" id="PF04066">
    <property type="entry name" value="MrpF_PhaF"/>
    <property type="match status" value="1"/>
</dbReference>
<dbReference type="InterPro" id="IPR007208">
    <property type="entry name" value="MrpF/PhaF-like"/>
</dbReference>
<feature type="transmembrane region" description="Helical" evidence="9">
    <location>
        <begin position="6"/>
        <end position="27"/>
    </location>
</feature>
<dbReference type="Proteomes" id="UP000582090">
    <property type="component" value="Unassembled WGS sequence"/>
</dbReference>
<evidence type="ECO:0000256" key="5">
    <source>
        <dbReference type="ARBA" id="ARBA00022692"/>
    </source>
</evidence>
<keyword evidence="6 9" id="KW-1133">Transmembrane helix</keyword>
<feature type="transmembrane region" description="Helical" evidence="9">
    <location>
        <begin position="64"/>
        <end position="88"/>
    </location>
</feature>
<evidence type="ECO:0000313" key="11">
    <source>
        <dbReference type="Proteomes" id="UP000582090"/>
    </source>
</evidence>
<dbReference type="PANTHER" id="PTHR34702:SF1">
    <property type="entry name" value="NA(+)_H(+) ANTIPORTER SUBUNIT F"/>
    <property type="match status" value="1"/>
</dbReference>
<dbReference type="GO" id="GO:0005886">
    <property type="term" value="C:plasma membrane"/>
    <property type="evidence" value="ECO:0007669"/>
    <property type="project" value="UniProtKB-SubCell"/>
</dbReference>
<evidence type="ECO:0000256" key="6">
    <source>
        <dbReference type="ARBA" id="ARBA00022989"/>
    </source>
</evidence>
<reference evidence="10 11" key="1">
    <citation type="submission" date="2020-08" db="EMBL/GenBank/DDBJ databases">
        <title>Genomic Encyclopedia of Type Strains, Phase IV (KMG-IV): sequencing the most valuable type-strain genomes for metagenomic binning, comparative biology and taxonomic classification.</title>
        <authorList>
            <person name="Goeker M."/>
        </authorList>
    </citation>
    <scope>NUCLEOTIDE SEQUENCE [LARGE SCALE GENOMIC DNA]</scope>
    <source>
        <strain evidence="10 11">DSM 26575</strain>
    </source>
</reference>
<proteinExistence type="inferred from homology"/>
<evidence type="ECO:0000256" key="4">
    <source>
        <dbReference type="ARBA" id="ARBA00022475"/>
    </source>
</evidence>
<keyword evidence="11" id="KW-1185">Reference proteome</keyword>
<sequence>MTPGAIVSTAASVALVILAVTFLVASWRVIVGPTLPDRILALDTLSGTAIGFLAVVAVKTGFALYIDIAISLGLVGFLATVAFARFVLSRGPLSGARAAVATQTDETGRPASKKPDAKSKSDAKPKHGVKLKADGKLKPAPKSGGRKTKKDRT</sequence>